<dbReference type="AlphaFoldDB" id="A0AAV8UH26"/>
<dbReference type="EMBL" id="JAMWBK010000010">
    <property type="protein sequence ID" value="KAJ8901805.1"/>
    <property type="molecule type" value="Genomic_DNA"/>
</dbReference>
<evidence type="ECO:0000313" key="2">
    <source>
        <dbReference type="Proteomes" id="UP001157974"/>
    </source>
</evidence>
<protein>
    <submittedName>
        <fullName evidence="1">Uncharacterized protein</fullName>
    </submittedName>
</protein>
<sequence length="318" mass="36415">MDYAMNLCFVSGTFVHSLKYSDTERCTYQPMPQWRGTTAALKAANVLTHEEIQREQWDSVRVVLDGDWVGTYEKRDFKQGRLEEPKDRGDLHYIIKFPEETPDSGTWEGRKTANKEFQGRFKNLTYEKFKNDETAYFLPGVVGHSTSPRNPILEVNFVTTDFSRRMILAFYEPLPDKPKRRLTEFHICSYRDDRIPDKVPIDESITPINRIKEIPSLEPTSSMALTLRGGEKKYYEPTDEDAHFNNMFGADRTLLPMRDSMFACVPEVIGESSESELFFGMSTSSGAQVFGLRLDSEGIPCDCFTSIYGNHNGNTGKK</sequence>
<proteinExistence type="predicted"/>
<evidence type="ECO:0000313" key="1">
    <source>
        <dbReference type="EMBL" id="KAJ8901805.1"/>
    </source>
</evidence>
<name>A0AAV8UH26_9RHOD</name>
<accession>A0AAV8UH26</accession>
<organism evidence="1 2">
    <name type="scientific">Rhodosorus marinus</name>
    <dbReference type="NCBI Taxonomy" id="101924"/>
    <lineage>
        <taxon>Eukaryota</taxon>
        <taxon>Rhodophyta</taxon>
        <taxon>Stylonematophyceae</taxon>
        <taxon>Stylonematales</taxon>
        <taxon>Stylonemataceae</taxon>
        <taxon>Rhodosorus</taxon>
    </lineage>
</organism>
<keyword evidence="2" id="KW-1185">Reference proteome</keyword>
<comment type="caution">
    <text evidence="1">The sequence shown here is derived from an EMBL/GenBank/DDBJ whole genome shotgun (WGS) entry which is preliminary data.</text>
</comment>
<dbReference type="Proteomes" id="UP001157974">
    <property type="component" value="Unassembled WGS sequence"/>
</dbReference>
<gene>
    <name evidence="1" type="ORF">NDN08_004010</name>
</gene>
<reference evidence="1 2" key="1">
    <citation type="journal article" date="2023" name="Nat. Commun.">
        <title>Origin of minicircular mitochondrial genomes in red algae.</title>
        <authorList>
            <person name="Lee Y."/>
            <person name="Cho C.H."/>
            <person name="Lee Y.M."/>
            <person name="Park S.I."/>
            <person name="Yang J.H."/>
            <person name="West J.A."/>
            <person name="Bhattacharya D."/>
            <person name="Yoon H.S."/>
        </authorList>
    </citation>
    <scope>NUCLEOTIDE SEQUENCE [LARGE SCALE GENOMIC DNA]</scope>
    <source>
        <strain evidence="1 2">CCMP1338</strain>
        <tissue evidence="1">Whole cell</tissue>
    </source>
</reference>